<dbReference type="RefSeq" id="WP_214159850.1">
    <property type="nucleotide sequence ID" value="NZ_JAHBAY010000016.1"/>
</dbReference>
<comment type="caution">
    <text evidence="1">The sequence shown here is derived from an EMBL/GenBank/DDBJ whole genome shotgun (WGS) entry which is preliminary data.</text>
</comment>
<organism evidence="1 2">
    <name type="scientific">Kineosporia corallincola</name>
    <dbReference type="NCBI Taxonomy" id="2835133"/>
    <lineage>
        <taxon>Bacteria</taxon>
        <taxon>Bacillati</taxon>
        <taxon>Actinomycetota</taxon>
        <taxon>Actinomycetes</taxon>
        <taxon>Kineosporiales</taxon>
        <taxon>Kineosporiaceae</taxon>
        <taxon>Kineosporia</taxon>
    </lineage>
</organism>
<dbReference type="PROSITE" id="PS51257">
    <property type="entry name" value="PROKAR_LIPOPROTEIN"/>
    <property type="match status" value="1"/>
</dbReference>
<protein>
    <submittedName>
        <fullName evidence="1">Uncharacterized protein</fullName>
    </submittedName>
</protein>
<sequence>MRTHSRTMVLAGIGTAAVLGLGGCGAATGDAAGNGAEAKREIVTAFGELGASDRLGVEVTLEGSRADLERINAAQPAADRLDDADLDLLVSALGGRIVAGLSAAEGSSLADGAESGRTSVQLGDRSLADVVLTGDLLYLRVDAAWIARQLDTDVDDVRELFVGNDPVVDAPANALLDSEWVSVDLDRAVKALRELGFEDDDDLLATPDPAAGYGLLESLRDSFESDVRVTAIDGGYHVVAPARKTADAVHDDVAALIGEYEADSLSEEIAGMAAEEIAFDLLLENGKLSGVNLDLVQFLGTPDVDANLVLEVRLDQEVAAVRAPAEATVVDVEGIIEALAS</sequence>
<proteinExistence type="predicted"/>
<evidence type="ECO:0000313" key="2">
    <source>
        <dbReference type="Proteomes" id="UP001197247"/>
    </source>
</evidence>
<accession>A0ABS5TQC6</accession>
<keyword evidence="2" id="KW-1185">Reference proteome</keyword>
<dbReference type="Proteomes" id="UP001197247">
    <property type="component" value="Unassembled WGS sequence"/>
</dbReference>
<dbReference type="EMBL" id="JAHBAY010000016">
    <property type="protein sequence ID" value="MBT0773314.1"/>
    <property type="molecule type" value="Genomic_DNA"/>
</dbReference>
<gene>
    <name evidence="1" type="ORF">KIH74_30495</name>
</gene>
<name>A0ABS5TQC6_9ACTN</name>
<reference evidence="1 2" key="1">
    <citation type="submission" date="2021-05" db="EMBL/GenBank/DDBJ databases">
        <title>Kineosporia and Streptomyces sp. nov. two new marine actinobacteria isolated from Coral.</title>
        <authorList>
            <person name="Buangrab K."/>
            <person name="Sutthacheep M."/>
            <person name="Yeemin T."/>
            <person name="Harunari E."/>
            <person name="Igarashi Y."/>
            <person name="Kanchanasin P."/>
            <person name="Tanasupawat S."/>
            <person name="Phongsopitanun W."/>
        </authorList>
    </citation>
    <scope>NUCLEOTIDE SEQUENCE [LARGE SCALE GENOMIC DNA]</scope>
    <source>
        <strain evidence="1 2">J2-2</strain>
    </source>
</reference>
<evidence type="ECO:0000313" key="1">
    <source>
        <dbReference type="EMBL" id="MBT0773314.1"/>
    </source>
</evidence>